<gene>
    <name evidence="1" type="ORF">F4554_005082</name>
</gene>
<proteinExistence type="predicted"/>
<keyword evidence="2" id="KW-1185">Reference proteome</keyword>
<protein>
    <submittedName>
        <fullName evidence="1">Uncharacterized protein</fullName>
    </submittedName>
</protein>
<sequence>MTTTERTYVLPETTKPTTIEAVSFRDGMIVTADDLDAAMRYPTSLLLTVFQAFFGCGVVCGLALRPKQSDRGGWVLCVDRGVAIDGRGYPIELCAPVELDLSPEACACEPPPDRVCIAVRRITSDEAPHDACTCDLDEPRFDCRRVRDYVMVKAFTEPELDALGDRVCRRRPGEETSACTALTACSACGCGESWILLGCVALDKDRGIVDQPDTSGRRWVKPVEAVCAGPGDLVGTVTTMANELSKLTERVAALEKRAPEKG</sequence>
<comment type="caution">
    <text evidence="1">The sequence shown here is derived from an EMBL/GenBank/DDBJ whole genome shotgun (WGS) entry which is preliminary data.</text>
</comment>
<dbReference type="AlphaFoldDB" id="A0A852ZHP3"/>
<reference evidence="1 2" key="1">
    <citation type="submission" date="2020-07" db="EMBL/GenBank/DDBJ databases">
        <title>Sequencing the genomes of 1000 actinobacteria strains.</title>
        <authorList>
            <person name="Klenk H.-P."/>
        </authorList>
    </citation>
    <scope>NUCLEOTIDE SEQUENCE [LARGE SCALE GENOMIC DNA]</scope>
    <source>
        <strain evidence="1 2">DSM 18448</strain>
    </source>
</reference>
<name>A0A852ZHP3_9ACTN</name>
<evidence type="ECO:0000313" key="1">
    <source>
        <dbReference type="EMBL" id="NYH92444.1"/>
    </source>
</evidence>
<organism evidence="1 2">
    <name type="scientific">Actinopolymorpha rutila</name>
    <dbReference type="NCBI Taxonomy" id="446787"/>
    <lineage>
        <taxon>Bacteria</taxon>
        <taxon>Bacillati</taxon>
        <taxon>Actinomycetota</taxon>
        <taxon>Actinomycetes</taxon>
        <taxon>Propionibacteriales</taxon>
        <taxon>Actinopolymorphaceae</taxon>
        <taxon>Actinopolymorpha</taxon>
    </lineage>
</organism>
<evidence type="ECO:0000313" key="2">
    <source>
        <dbReference type="Proteomes" id="UP000579605"/>
    </source>
</evidence>
<dbReference type="RefSeq" id="WP_179789871.1">
    <property type="nucleotide sequence ID" value="NZ_BAAARR010000005.1"/>
</dbReference>
<accession>A0A852ZHP3</accession>
<dbReference type="EMBL" id="JACBZH010000001">
    <property type="protein sequence ID" value="NYH92444.1"/>
    <property type="molecule type" value="Genomic_DNA"/>
</dbReference>
<dbReference type="Proteomes" id="UP000579605">
    <property type="component" value="Unassembled WGS sequence"/>
</dbReference>